<feature type="transmembrane region" description="Helical" evidence="5">
    <location>
        <begin position="417"/>
        <end position="437"/>
    </location>
</feature>
<feature type="transmembrane region" description="Helical" evidence="5">
    <location>
        <begin position="57"/>
        <end position="78"/>
    </location>
</feature>
<dbReference type="EMBL" id="RBXN01000005">
    <property type="protein sequence ID" value="RKT51352.1"/>
    <property type="molecule type" value="Genomic_DNA"/>
</dbReference>
<dbReference type="Gene3D" id="1.25.40.10">
    <property type="entry name" value="Tetratricopeptide repeat domain"/>
    <property type="match status" value="1"/>
</dbReference>
<protein>
    <submittedName>
        <fullName evidence="7">O-antigen ligase</fullName>
    </submittedName>
</protein>
<keyword evidence="2 5" id="KW-0812">Transmembrane</keyword>
<evidence type="ECO:0000256" key="2">
    <source>
        <dbReference type="ARBA" id="ARBA00022692"/>
    </source>
</evidence>
<evidence type="ECO:0000256" key="5">
    <source>
        <dbReference type="SAM" id="Phobius"/>
    </source>
</evidence>
<comment type="caution">
    <text evidence="7">The sequence shown here is derived from an EMBL/GenBank/DDBJ whole genome shotgun (WGS) entry which is preliminary data.</text>
</comment>
<feature type="transmembrane region" description="Helical" evidence="5">
    <location>
        <begin position="165"/>
        <end position="183"/>
    </location>
</feature>
<feature type="transmembrane region" description="Helical" evidence="5">
    <location>
        <begin position="239"/>
        <end position="257"/>
    </location>
</feature>
<dbReference type="PANTHER" id="PTHR37422:SF13">
    <property type="entry name" value="LIPOPOLYSACCHARIDE BIOSYNTHESIS PROTEIN PA4999-RELATED"/>
    <property type="match status" value="1"/>
</dbReference>
<dbReference type="AlphaFoldDB" id="A0A495VQ12"/>
<keyword evidence="7" id="KW-0436">Ligase</keyword>
<evidence type="ECO:0000313" key="8">
    <source>
        <dbReference type="Proteomes" id="UP000269493"/>
    </source>
</evidence>
<feature type="transmembrane region" description="Helical" evidence="5">
    <location>
        <begin position="9"/>
        <end position="27"/>
    </location>
</feature>
<feature type="transmembrane region" description="Helical" evidence="5">
    <location>
        <begin position="335"/>
        <end position="354"/>
    </location>
</feature>
<feature type="transmembrane region" description="Helical" evidence="5">
    <location>
        <begin position="84"/>
        <end position="105"/>
    </location>
</feature>
<dbReference type="PANTHER" id="PTHR37422">
    <property type="entry name" value="TEICHURONIC ACID BIOSYNTHESIS PROTEIN TUAE"/>
    <property type="match status" value="1"/>
</dbReference>
<dbReference type="GO" id="GO:0016020">
    <property type="term" value="C:membrane"/>
    <property type="evidence" value="ECO:0007669"/>
    <property type="project" value="UniProtKB-SubCell"/>
</dbReference>
<feature type="transmembrane region" description="Helical" evidence="5">
    <location>
        <begin position="33"/>
        <end position="50"/>
    </location>
</feature>
<keyword evidence="8" id="KW-1185">Reference proteome</keyword>
<feature type="transmembrane region" description="Helical" evidence="5">
    <location>
        <begin position="361"/>
        <end position="382"/>
    </location>
</feature>
<comment type="subcellular location">
    <subcellularLocation>
        <location evidence="1">Membrane</location>
        <topology evidence="1">Multi-pass membrane protein</topology>
    </subcellularLocation>
</comment>
<organism evidence="7 8">
    <name type="scientific">Coprobacter fastidiosus NSB1 = JCM 33896</name>
    <dbReference type="NCBI Taxonomy" id="1349822"/>
    <lineage>
        <taxon>Bacteria</taxon>
        <taxon>Pseudomonadati</taxon>
        <taxon>Bacteroidota</taxon>
        <taxon>Bacteroidia</taxon>
        <taxon>Bacteroidales</taxon>
        <taxon>Barnesiellaceae</taxon>
        <taxon>Coprobacter</taxon>
    </lineage>
</organism>
<evidence type="ECO:0000256" key="3">
    <source>
        <dbReference type="ARBA" id="ARBA00022989"/>
    </source>
</evidence>
<evidence type="ECO:0000313" key="7">
    <source>
        <dbReference type="EMBL" id="RKT51352.1"/>
    </source>
</evidence>
<reference evidence="7 8" key="1">
    <citation type="submission" date="2018-10" db="EMBL/GenBank/DDBJ databases">
        <title>Genomic Encyclopedia of Archaeal and Bacterial Type Strains, Phase II (KMG-II): from individual species to whole genera.</title>
        <authorList>
            <person name="Goeker M."/>
        </authorList>
    </citation>
    <scope>NUCLEOTIDE SEQUENCE [LARGE SCALE GENOMIC DNA]</scope>
    <source>
        <strain evidence="7 8">NSB1</strain>
    </source>
</reference>
<gene>
    <name evidence="7" type="ORF">BC742_1625</name>
</gene>
<dbReference type="SUPFAM" id="SSF48452">
    <property type="entry name" value="TPR-like"/>
    <property type="match status" value="1"/>
</dbReference>
<dbReference type="Proteomes" id="UP000269493">
    <property type="component" value="Unassembled WGS sequence"/>
</dbReference>
<dbReference type="InterPro" id="IPR051533">
    <property type="entry name" value="WaaL-like"/>
</dbReference>
<evidence type="ECO:0000259" key="6">
    <source>
        <dbReference type="Pfam" id="PF04932"/>
    </source>
</evidence>
<feature type="transmembrane region" description="Helical" evidence="5">
    <location>
        <begin position="388"/>
        <end position="405"/>
    </location>
</feature>
<dbReference type="Pfam" id="PF04932">
    <property type="entry name" value="Wzy_C"/>
    <property type="match status" value="1"/>
</dbReference>
<feature type="transmembrane region" description="Helical" evidence="5">
    <location>
        <begin position="190"/>
        <end position="209"/>
    </location>
</feature>
<dbReference type="OrthoDB" id="1097546at2"/>
<evidence type="ECO:0000256" key="1">
    <source>
        <dbReference type="ARBA" id="ARBA00004141"/>
    </source>
</evidence>
<proteinExistence type="predicted"/>
<dbReference type="Pfam" id="PF13181">
    <property type="entry name" value="TPR_8"/>
    <property type="match status" value="1"/>
</dbReference>
<dbReference type="InterPro" id="IPR007016">
    <property type="entry name" value="O-antigen_ligase-rel_domated"/>
</dbReference>
<feature type="domain" description="O-antigen ligase-related" evidence="6">
    <location>
        <begin position="197"/>
        <end position="342"/>
    </location>
</feature>
<dbReference type="InterPro" id="IPR019734">
    <property type="entry name" value="TPR_rpt"/>
</dbReference>
<dbReference type="InterPro" id="IPR011990">
    <property type="entry name" value="TPR-like_helical_dom_sf"/>
</dbReference>
<accession>A0A495VQ12</accession>
<sequence>MIEINVRHIGQFFCILLIFFLGILLIFKPEDTYFFSGWFAVVFLSILLIYTHSDFKISGLDICIFLFGLYEVFSLLLSPNPIAGYPYLASSFIGVCYYFVLRFYLNTEDRIKSLIKWYSVFICLVSIIALYSFSLFVENLSNVGWDNNVSGFKFLYRPLGYLNNVWNTFSIVYLGILGLCGWYCRDSRAWLIFLYVALILVIINILFSFSRGANLALSVFLLGSTILFFCCKMSLRKKIGLFILTLSIIAFALIPYYEDVLKSMHWGETVSQQRSVSGRIASLYAAWTVFKEKPVIGFGSGNYSLVVDSLLFEKENVAFTNFAPNILVQLGVEKGITGFLIFGLFMGYFFWYFIKEKKNGGSYFIALTILAVGIKEMTFSSFLECEGIRVLLITLLAIWQNRYISCRYMVISAGPKLRSIAVLSLVILCSFVTVFIVRHNRNEYFNYKCLENINLSRLDSASFYISKTHENLPYLINRSTVNWLQYNDSKDKKYLESSIQYLREAISINPKDVMLHYNMSVLLECIGRRDSAQNISRRLLEKCPDNALFCIGAFNLEYKSGEMERAVSHLTHAIKLSPKILETDLWKQCALDNSYVKKNVIDFLIKGADRDSEDPIYLAKYGKIFLCIGDTVSAKEYLDKSIKILPNLVYPWYYLAEIEYCRGHEHQGDFYMRRFSLLGGRSTEIEHIYQKNEYEYKFLSDRYEVKFRKWYDSRSCPFSVFLPVDGNIF</sequence>
<dbReference type="GO" id="GO:0016874">
    <property type="term" value="F:ligase activity"/>
    <property type="evidence" value="ECO:0007669"/>
    <property type="project" value="UniProtKB-KW"/>
</dbReference>
<keyword evidence="4 5" id="KW-0472">Membrane</keyword>
<feature type="transmembrane region" description="Helical" evidence="5">
    <location>
        <begin position="117"/>
        <end position="137"/>
    </location>
</feature>
<keyword evidence="3 5" id="KW-1133">Transmembrane helix</keyword>
<evidence type="ECO:0000256" key="4">
    <source>
        <dbReference type="ARBA" id="ARBA00023136"/>
    </source>
</evidence>
<feature type="transmembrane region" description="Helical" evidence="5">
    <location>
        <begin position="215"/>
        <end position="232"/>
    </location>
</feature>
<name>A0A495VQ12_9BACT</name>